<dbReference type="AlphaFoldDB" id="A0A7X9SM01"/>
<evidence type="ECO:0000313" key="1">
    <source>
        <dbReference type="EMBL" id="NMF04361.1"/>
    </source>
</evidence>
<sequence length="317" mass="36016">MAIRKAYYYKINLINRINRASVNNNYKDIFDNILNGYLNNQNRYESIVLKEGELSDGQIIDRITLDIISNDRQYIFARVSKSKDNKENLIRNMATNEITEVLQPDELGFKTLETYTYFLLDYTIGVLSYIEGQKAASINEIKKIFGENDQYEMSIENIASTETIRALLTEGSTISKIYYDFRIPNPEILNGLGLPPRAVLALGDTAVTNARLIIKNDPRKDLTKDINVVRRLIESLRPDDNGDDAKATVIGKTPGTTQQEYGFELKNYSTPVDIPSTRVVEGEIVVLTLQELSEQYFARMRAAYVGSIETIRNLANL</sequence>
<dbReference type="RefSeq" id="WP_168981427.1">
    <property type="nucleotide sequence ID" value="NZ_JABAGD010000008.1"/>
</dbReference>
<gene>
    <name evidence="1" type="ORF">HF849_06235</name>
</gene>
<protein>
    <submittedName>
        <fullName evidence="1">Uncharacterized protein</fullName>
    </submittedName>
</protein>
<organism evidence="1 2">
    <name type="scientific">Clostridium beijerinckii</name>
    <name type="common">Clostridium MP</name>
    <dbReference type="NCBI Taxonomy" id="1520"/>
    <lineage>
        <taxon>Bacteria</taxon>
        <taxon>Bacillati</taxon>
        <taxon>Bacillota</taxon>
        <taxon>Clostridia</taxon>
        <taxon>Eubacteriales</taxon>
        <taxon>Clostridiaceae</taxon>
        <taxon>Clostridium</taxon>
    </lineage>
</organism>
<evidence type="ECO:0000313" key="2">
    <source>
        <dbReference type="Proteomes" id="UP000587880"/>
    </source>
</evidence>
<name>A0A7X9SM01_CLOBE</name>
<dbReference type="EMBL" id="JABAGD010000008">
    <property type="protein sequence ID" value="NMF04361.1"/>
    <property type="molecule type" value="Genomic_DNA"/>
</dbReference>
<dbReference type="Proteomes" id="UP000587880">
    <property type="component" value="Unassembled WGS sequence"/>
</dbReference>
<accession>A0A7X9SM01</accession>
<proteinExistence type="predicted"/>
<comment type="caution">
    <text evidence="1">The sequence shown here is derived from an EMBL/GenBank/DDBJ whole genome shotgun (WGS) entry which is preliminary data.</text>
</comment>
<reference evidence="1 2" key="1">
    <citation type="submission" date="2020-04" db="EMBL/GenBank/DDBJ databases">
        <authorList>
            <person name="Hitch T.C.A."/>
            <person name="Wylensek D."/>
            <person name="Clavel T."/>
        </authorList>
    </citation>
    <scope>NUCLEOTIDE SEQUENCE [LARGE SCALE GENOMIC DNA]</scope>
    <source>
        <strain evidence="1 2">WB01_NA02</strain>
    </source>
</reference>